<proteinExistence type="inferred from homology"/>
<evidence type="ECO:0000256" key="6">
    <source>
        <dbReference type="ARBA" id="ARBA00030388"/>
    </source>
</evidence>
<dbReference type="InterPro" id="IPR009614">
    <property type="entry name" value="YoeB_toxin"/>
</dbReference>
<comment type="caution">
    <text evidence="7">The sequence shown here is derived from an EMBL/GenBank/DDBJ whole genome shotgun (WGS) entry which is preliminary data.</text>
</comment>
<keyword evidence="5" id="KW-0378">Hydrolase</keyword>
<dbReference type="GO" id="GO:0006401">
    <property type="term" value="P:RNA catabolic process"/>
    <property type="evidence" value="ECO:0007669"/>
    <property type="project" value="InterPro"/>
</dbReference>
<dbReference type="InterPro" id="IPR035093">
    <property type="entry name" value="RelE/ParE_toxin_dom_sf"/>
</dbReference>
<evidence type="ECO:0000256" key="1">
    <source>
        <dbReference type="ARBA" id="ARBA00008172"/>
    </source>
</evidence>
<dbReference type="NCBIfam" id="TIGR02116">
    <property type="entry name" value="toxin_Txe_YoeB"/>
    <property type="match status" value="1"/>
</dbReference>
<organism evidence="7 8">
    <name type="scientific">Rhizobium laguerreae</name>
    <dbReference type="NCBI Taxonomy" id="1076926"/>
    <lineage>
        <taxon>Bacteria</taxon>
        <taxon>Pseudomonadati</taxon>
        <taxon>Pseudomonadota</taxon>
        <taxon>Alphaproteobacteria</taxon>
        <taxon>Hyphomicrobiales</taxon>
        <taxon>Rhizobiaceae</taxon>
        <taxon>Rhizobium/Agrobacterium group</taxon>
        <taxon>Rhizobium</taxon>
    </lineage>
</organism>
<accession>A0AAX2QFI0</accession>
<keyword evidence="3" id="KW-0540">Nuclease</keyword>
<dbReference type="GO" id="GO:0016787">
    <property type="term" value="F:hydrolase activity"/>
    <property type="evidence" value="ECO:0007669"/>
    <property type="project" value="UniProtKB-KW"/>
</dbReference>
<protein>
    <recommendedName>
        <fullName evidence="6">Putative mRNA interferase YoeB</fullName>
    </recommendedName>
</protein>
<dbReference type="EMBL" id="SMBI01000014">
    <property type="protein sequence ID" value="TCU18518.1"/>
    <property type="molecule type" value="Genomic_DNA"/>
</dbReference>
<dbReference type="PANTHER" id="PTHR38039">
    <property type="entry name" value="TOXIN YOEB"/>
    <property type="match status" value="1"/>
</dbReference>
<comment type="similarity">
    <text evidence="1">Belongs to the YoeB family.</text>
</comment>
<keyword evidence="2" id="KW-1277">Toxin-antitoxin system</keyword>
<name>A0AAX2QFI0_9HYPH</name>
<reference evidence="7 8" key="1">
    <citation type="submission" date="2019-03" db="EMBL/GenBank/DDBJ databases">
        <title>Genomic Encyclopedia of Type Strains, Phase IV (KMG-V): Genome sequencing to study the core and pangenomes of soil and plant-associated prokaryotes.</title>
        <authorList>
            <person name="Whitman W."/>
        </authorList>
    </citation>
    <scope>NUCLEOTIDE SEQUENCE [LARGE SCALE GENOMIC DNA]</scope>
    <source>
        <strain evidence="7 8">FB403</strain>
    </source>
</reference>
<dbReference type="GO" id="GO:0098795">
    <property type="term" value="P:global gene silencing by mRNA cleavage"/>
    <property type="evidence" value="ECO:0007669"/>
    <property type="project" value="TreeGrafter"/>
</dbReference>
<gene>
    <name evidence="7" type="ORF">EV131_11425</name>
</gene>
<dbReference type="PANTHER" id="PTHR38039:SF1">
    <property type="entry name" value="TOXIN YOEB"/>
    <property type="match status" value="1"/>
</dbReference>
<dbReference type="SUPFAM" id="SSF143011">
    <property type="entry name" value="RelE-like"/>
    <property type="match status" value="1"/>
</dbReference>
<dbReference type="Pfam" id="PF06769">
    <property type="entry name" value="YoeB_toxin"/>
    <property type="match status" value="1"/>
</dbReference>
<evidence type="ECO:0000256" key="3">
    <source>
        <dbReference type="ARBA" id="ARBA00022722"/>
    </source>
</evidence>
<dbReference type="GO" id="GO:0004519">
    <property type="term" value="F:endonuclease activity"/>
    <property type="evidence" value="ECO:0007669"/>
    <property type="project" value="UniProtKB-KW"/>
</dbReference>
<evidence type="ECO:0000256" key="5">
    <source>
        <dbReference type="ARBA" id="ARBA00022801"/>
    </source>
</evidence>
<dbReference type="AlphaFoldDB" id="A0AAX2QFI0"/>
<evidence type="ECO:0000313" key="7">
    <source>
        <dbReference type="EMBL" id="TCU18518.1"/>
    </source>
</evidence>
<evidence type="ECO:0000256" key="2">
    <source>
        <dbReference type="ARBA" id="ARBA00022649"/>
    </source>
</evidence>
<dbReference type="Gene3D" id="3.30.2310.20">
    <property type="entry name" value="RelE-like"/>
    <property type="match status" value="1"/>
</dbReference>
<keyword evidence="4" id="KW-0255">Endonuclease</keyword>
<evidence type="ECO:0000313" key="8">
    <source>
        <dbReference type="Proteomes" id="UP000295021"/>
    </source>
</evidence>
<sequence length="97" mass="11635">MKLQWTPNSWEEYEYWQKNDQKMVERIDELLKDTKRSPFKGLGKPEPLKGDLSGFWSRRILGEHRLVYCVTGKGSNQQLEIIQCRFHYEKWVLAQCS</sequence>
<dbReference type="Proteomes" id="UP000295021">
    <property type="component" value="Unassembled WGS sequence"/>
</dbReference>
<evidence type="ECO:0000256" key="4">
    <source>
        <dbReference type="ARBA" id="ARBA00022759"/>
    </source>
</evidence>
<dbReference type="RefSeq" id="WP_132613658.1">
    <property type="nucleotide sequence ID" value="NZ_CP088092.1"/>
</dbReference>